<proteinExistence type="predicted"/>
<keyword evidence="1" id="KW-1133">Transmembrane helix</keyword>
<keyword evidence="3" id="KW-1185">Reference proteome</keyword>
<feature type="transmembrane region" description="Helical" evidence="1">
    <location>
        <begin position="80"/>
        <end position="98"/>
    </location>
</feature>
<evidence type="ECO:0000313" key="2">
    <source>
        <dbReference type="EMBL" id="MBP0723907.1"/>
    </source>
</evidence>
<sequence>MRKNRLFLGILLIGFGLFYFISKWHIASLQSFNDWTTPLFITSIALLVQAFKGKEYYYIFPGIVVFGFGFHFYALKHFSFWPHHWSVLILFISIGMILQSRKTRADLLPGVILFIIGLFLLFNEKLSTMLGSLQTQISSFQQYWPIIIAVIGCYFLFSKK</sequence>
<feature type="transmembrane region" description="Helical" evidence="1">
    <location>
        <begin position="7"/>
        <end position="26"/>
    </location>
</feature>
<feature type="transmembrane region" description="Helical" evidence="1">
    <location>
        <begin position="105"/>
        <end position="122"/>
    </location>
</feature>
<dbReference type="RefSeq" id="WP_209401805.1">
    <property type="nucleotide sequence ID" value="NZ_JAGIYQ010000001.1"/>
</dbReference>
<evidence type="ECO:0008006" key="4">
    <source>
        <dbReference type="Google" id="ProtNLM"/>
    </source>
</evidence>
<reference evidence="2" key="1">
    <citation type="submission" date="2021-04" db="EMBL/GenBank/DDBJ databases">
        <title>Genome seq and assembly of Bacillus sp.</title>
        <authorList>
            <person name="Chhetri G."/>
        </authorList>
    </citation>
    <scope>NUCLEOTIDE SEQUENCE</scope>
    <source>
        <strain evidence="2">RG28</strain>
    </source>
</reference>
<keyword evidence="1" id="KW-0472">Membrane</keyword>
<comment type="caution">
    <text evidence="2">The sequence shown here is derived from an EMBL/GenBank/DDBJ whole genome shotgun (WGS) entry which is preliminary data.</text>
</comment>
<dbReference type="EMBL" id="JAGIYQ010000001">
    <property type="protein sequence ID" value="MBP0723907.1"/>
    <property type="molecule type" value="Genomic_DNA"/>
</dbReference>
<keyword evidence="1" id="KW-0812">Transmembrane</keyword>
<gene>
    <name evidence="2" type="ORF">J5Y03_01755</name>
</gene>
<name>A0A940NN83_9BACI</name>
<feature type="transmembrane region" description="Helical" evidence="1">
    <location>
        <begin position="142"/>
        <end position="157"/>
    </location>
</feature>
<evidence type="ECO:0000313" key="3">
    <source>
        <dbReference type="Proteomes" id="UP000682134"/>
    </source>
</evidence>
<evidence type="ECO:0000256" key="1">
    <source>
        <dbReference type="SAM" id="Phobius"/>
    </source>
</evidence>
<protein>
    <recommendedName>
        <fullName evidence="4">DUF5668 domain-containing protein</fullName>
    </recommendedName>
</protein>
<organism evidence="2 3">
    <name type="scientific">Gottfriedia endophytica</name>
    <dbReference type="NCBI Taxonomy" id="2820819"/>
    <lineage>
        <taxon>Bacteria</taxon>
        <taxon>Bacillati</taxon>
        <taxon>Bacillota</taxon>
        <taxon>Bacilli</taxon>
        <taxon>Bacillales</taxon>
        <taxon>Bacillaceae</taxon>
        <taxon>Gottfriedia</taxon>
    </lineage>
</organism>
<feature type="transmembrane region" description="Helical" evidence="1">
    <location>
        <begin position="56"/>
        <end position="74"/>
    </location>
</feature>
<dbReference type="Proteomes" id="UP000682134">
    <property type="component" value="Unassembled WGS sequence"/>
</dbReference>
<feature type="transmembrane region" description="Helical" evidence="1">
    <location>
        <begin position="32"/>
        <end position="51"/>
    </location>
</feature>
<dbReference type="AlphaFoldDB" id="A0A940NN83"/>
<accession>A0A940NN83</accession>